<dbReference type="InterPro" id="IPR002347">
    <property type="entry name" value="SDR_fam"/>
</dbReference>
<dbReference type="Proteomes" id="UP000598775">
    <property type="component" value="Unassembled WGS sequence"/>
</dbReference>
<dbReference type="AlphaFoldDB" id="A0A917BFX7"/>
<gene>
    <name evidence="3" type="ORF">GCM10011399_33810</name>
</gene>
<dbReference type="Pfam" id="PF13561">
    <property type="entry name" value="adh_short_C2"/>
    <property type="match status" value="1"/>
</dbReference>
<organism evidence="3 4">
    <name type="scientific">Subtercola lobariae</name>
    <dbReference type="NCBI Taxonomy" id="1588641"/>
    <lineage>
        <taxon>Bacteria</taxon>
        <taxon>Bacillati</taxon>
        <taxon>Actinomycetota</taxon>
        <taxon>Actinomycetes</taxon>
        <taxon>Micrococcales</taxon>
        <taxon>Microbacteriaceae</taxon>
        <taxon>Subtercola</taxon>
    </lineage>
</organism>
<dbReference type="PANTHER" id="PTHR42760">
    <property type="entry name" value="SHORT-CHAIN DEHYDROGENASES/REDUCTASES FAMILY MEMBER"/>
    <property type="match status" value="1"/>
</dbReference>
<comment type="similarity">
    <text evidence="1">Belongs to the short-chain dehydrogenases/reductases (SDR) family.</text>
</comment>
<protein>
    <submittedName>
        <fullName evidence="3">Pyridoxal 4-dehydrogenase</fullName>
    </submittedName>
</protein>
<dbReference type="InterPro" id="IPR020904">
    <property type="entry name" value="Sc_DH/Rdtase_CS"/>
</dbReference>
<dbReference type="InterPro" id="IPR036291">
    <property type="entry name" value="NAD(P)-bd_dom_sf"/>
</dbReference>
<dbReference type="PRINTS" id="PR00080">
    <property type="entry name" value="SDRFAMILY"/>
</dbReference>
<reference evidence="3 4" key="1">
    <citation type="journal article" date="2014" name="Int. J. Syst. Evol. Microbiol.">
        <title>Complete genome sequence of Corynebacterium casei LMG S-19264T (=DSM 44701T), isolated from a smear-ripened cheese.</title>
        <authorList>
            <consortium name="US DOE Joint Genome Institute (JGI-PGF)"/>
            <person name="Walter F."/>
            <person name="Albersmeier A."/>
            <person name="Kalinowski J."/>
            <person name="Ruckert C."/>
        </authorList>
    </citation>
    <scope>NUCLEOTIDE SEQUENCE [LARGE SCALE GENOMIC DNA]</scope>
    <source>
        <strain evidence="3 4">CGMCC 1.12976</strain>
    </source>
</reference>
<accession>A0A917BFX7</accession>
<name>A0A917BFX7_9MICO</name>
<comment type="caution">
    <text evidence="3">The sequence shown here is derived from an EMBL/GenBank/DDBJ whole genome shotgun (WGS) entry which is preliminary data.</text>
</comment>
<dbReference type="PANTHER" id="PTHR42760:SF133">
    <property type="entry name" value="3-OXOACYL-[ACYL-CARRIER-PROTEIN] REDUCTASE"/>
    <property type="match status" value="1"/>
</dbReference>
<dbReference type="PRINTS" id="PR00081">
    <property type="entry name" value="GDHRDH"/>
</dbReference>
<dbReference type="PROSITE" id="PS00061">
    <property type="entry name" value="ADH_SHORT"/>
    <property type="match status" value="1"/>
</dbReference>
<dbReference type="EMBL" id="BMGP01000006">
    <property type="protein sequence ID" value="GGF38083.1"/>
    <property type="molecule type" value="Genomic_DNA"/>
</dbReference>
<proteinExistence type="inferred from homology"/>
<evidence type="ECO:0000256" key="1">
    <source>
        <dbReference type="ARBA" id="ARBA00006484"/>
    </source>
</evidence>
<evidence type="ECO:0000256" key="2">
    <source>
        <dbReference type="ARBA" id="ARBA00023002"/>
    </source>
</evidence>
<dbReference type="SUPFAM" id="SSF51735">
    <property type="entry name" value="NAD(P)-binding Rossmann-fold domains"/>
    <property type="match status" value="1"/>
</dbReference>
<dbReference type="GO" id="GO:0016616">
    <property type="term" value="F:oxidoreductase activity, acting on the CH-OH group of donors, NAD or NADP as acceptor"/>
    <property type="evidence" value="ECO:0007669"/>
    <property type="project" value="TreeGrafter"/>
</dbReference>
<evidence type="ECO:0000313" key="3">
    <source>
        <dbReference type="EMBL" id="GGF38083.1"/>
    </source>
</evidence>
<sequence>MAKHNSEGKVAVVTGAAQGIGRAYALRLAEEGFAIALADIAESSETARQISAAGGAAESFRVDVSDESSVSQLRGDVLATLGRCDVLVNNAGVYPFQLWDEIEYADWRQLISVNLDSMFLMAKAFTPGMRERRWGRVINQASDVFGIVIKGVAHYTASKGGVIGFTRALATELGDQGVTVNAIAPGLTRTPGTMSRQPDPHSVEDPEEMVAFAQGQAIPRVEQPEDLAGVLAFLASEDASFVTGQTIWVDGGLVRV</sequence>
<dbReference type="RefSeq" id="WP_188680385.1">
    <property type="nucleotide sequence ID" value="NZ_BMGP01000006.1"/>
</dbReference>
<dbReference type="FunFam" id="3.40.50.720:FF:000084">
    <property type="entry name" value="Short-chain dehydrogenase reductase"/>
    <property type="match status" value="1"/>
</dbReference>
<keyword evidence="4" id="KW-1185">Reference proteome</keyword>
<evidence type="ECO:0000313" key="4">
    <source>
        <dbReference type="Proteomes" id="UP000598775"/>
    </source>
</evidence>
<keyword evidence="2" id="KW-0560">Oxidoreductase</keyword>
<dbReference type="Gene3D" id="3.40.50.720">
    <property type="entry name" value="NAD(P)-binding Rossmann-like Domain"/>
    <property type="match status" value="1"/>
</dbReference>